<evidence type="ECO:0000313" key="2">
    <source>
        <dbReference type="Proteomes" id="UP001165064"/>
    </source>
</evidence>
<organism evidence="1 2">
    <name type="scientific">Ambrosiozyma monospora</name>
    <name type="common">Yeast</name>
    <name type="synonym">Endomycopsis monosporus</name>
    <dbReference type="NCBI Taxonomy" id="43982"/>
    <lineage>
        <taxon>Eukaryota</taxon>
        <taxon>Fungi</taxon>
        <taxon>Dikarya</taxon>
        <taxon>Ascomycota</taxon>
        <taxon>Saccharomycotina</taxon>
        <taxon>Pichiomycetes</taxon>
        <taxon>Pichiales</taxon>
        <taxon>Pichiaceae</taxon>
        <taxon>Ambrosiozyma</taxon>
    </lineage>
</organism>
<dbReference type="EMBL" id="BSXS01000632">
    <property type="protein sequence ID" value="GME73248.1"/>
    <property type="molecule type" value="Genomic_DNA"/>
</dbReference>
<name>A0ACB5SVZ4_AMBMO</name>
<proteinExistence type="predicted"/>
<sequence length="202" mass="23250">MIEHSISPLIFKIACDPSEVVFVSENLNVFKKLKTVINKTNGKTIGYHLPKSLNYFECDPANLCCFNASSLDDLMDLPLKLSEPISENDPCWEKFPANIEHLNLVGNIPKSKFDAYQNINNDYRPYKLGGLTIPERVKSSFYLMTDELYVIDDETDDEADEISFLDIRYFCINDDESDGYDWKSVCFDERSTMYFNIVLNST</sequence>
<gene>
    <name evidence="1" type="ORF">Amon02_000131800</name>
</gene>
<keyword evidence="2" id="KW-1185">Reference proteome</keyword>
<evidence type="ECO:0000313" key="1">
    <source>
        <dbReference type="EMBL" id="GME73248.1"/>
    </source>
</evidence>
<dbReference type="Proteomes" id="UP001165064">
    <property type="component" value="Unassembled WGS sequence"/>
</dbReference>
<protein>
    <submittedName>
        <fullName evidence="1">Unnamed protein product</fullName>
    </submittedName>
</protein>
<accession>A0ACB5SVZ4</accession>
<reference evidence="1" key="1">
    <citation type="submission" date="2023-04" db="EMBL/GenBank/DDBJ databases">
        <title>Ambrosiozyma monospora NBRC 10751.</title>
        <authorList>
            <person name="Ichikawa N."/>
            <person name="Sato H."/>
            <person name="Tonouchi N."/>
        </authorList>
    </citation>
    <scope>NUCLEOTIDE SEQUENCE</scope>
    <source>
        <strain evidence="1">NBRC 10751</strain>
    </source>
</reference>
<comment type="caution">
    <text evidence="1">The sequence shown here is derived from an EMBL/GenBank/DDBJ whole genome shotgun (WGS) entry which is preliminary data.</text>
</comment>